<reference evidence="1 2" key="1">
    <citation type="submission" date="2020-08" db="EMBL/GenBank/DDBJ databases">
        <title>Genomic Encyclopedia of Type Strains, Phase III (KMG-III): the genomes of soil and plant-associated and newly described type strains.</title>
        <authorList>
            <person name="Whitman W."/>
        </authorList>
    </citation>
    <scope>NUCLEOTIDE SEQUENCE [LARGE SCALE GENOMIC DNA]</scope>
    <source>
        <strain evidence="1 2">CECT 3273</strain>
    </source>
</reference>
<accession>A0A7W7LZ74</accession>
<sequence length="50" mass="5348">MRTPPLHDTAQNPIRLEILPPALGTLAWLPVLALTGEARRPPDARAGPSV</sequence>
<organism evidence="1 2">
    <name type="scientific">Streptomyces griseomycini</name>
    <dbReference type="NCBI Taxonomy" id="66895"/>
    <lineage>
        <taxon>Bacteria</taxon>
        <taxon>Bacillati</taxon>
        <taxon>Actinomycetota</taxon>
        <taxon>Actinomycetes</taxon>
        <taxon>Kitasatosporales</taxon>
        <taxon>Streptomycetaceae</taxon>
        <taxon>Streptomyces</taxon>
    </lineage>
</organism>
<evidence type="ECO:0000313" key="2">
    <source>
        <dbReference type="Proteomes" id="UP000579523"/>
    </source>
</evidence>
<evidence type="ECO:0000313" key="1">
    <source>
        <dbReference type="EMBL" id="MBB4899213.1"/>
    </source>
</evidence>
<protein>
    <submittedName>
        <fullName evidence="1">Uncharacterized protein</fullName>
    </submittedName>
</protein>
<gene>
    <name evidence="1" type="ORF">FHS37_003273</name>
</gene>
<name>A0A7W7LZ74_9ACTN</name>
<dbReference type="Proteomes" id="UP000579523">
    <property type="component" value="Unassembled WGS sequence"/>
</dbReference>
<proteinExistence type="predicted"/>
<dbReference type="AlphaFoldDB" id="A0A7W7LZ74"/>
<comment type="caution">
    <text evidence="1">The sequence shown here is derived from an EMBL/GenBank/DDBJ whole genome shotgun (WGS) entry which is preliminary data.</text>
</comment>
<dbReference type="EMBL" id="JACHJI010000005">
    <property type="protein sequence ID" value="MBB4899213.1"/>
    <property type="molecule type" value="Genomic_DNA"/>
</dbReference>
<keyword evidence="2" id="KW-1185">Reference proteome</keyword>